<name>A0A6A0BFS2_9LACT</name>
<evidence type="ECO:0000313" key="2">
    <source>
        <dbReference type="EMBL" id="GFH43121.1"/>
    </source>
</evidence>
<keyword evidence="3" id="KW-1185">Reference proteome</keyword>
<dbReference type="PIRSF" id="PIRSF029008">
    <property type="entry name" value="MecA"/>
    <property type="match status" value="1"/>
</dbReference>
<accession>A0A6A0BFS2</accession>
<organism evidence="2 3">
    <name type="scientific">Pseudolactococcus hodotermopsidis</name>
    <dbReference type="NCBI Taxonomy" id="2709157"/>
    <lineage>
        <taxon>Bacteria</taxon>
        <taxon>Bacillati</taxon>
        <taxon>Bacillota</taxon>
        <taxon>Bacilli</taxon>
        <taxon>Lactobacillales</taxon>
        <taxon>Streptococcaceae</taxon>
        <taxon>Pseudolactococcus</taxon>
    </lineage>
</organism>
<sequence length="221" mass="25667">MDYKQINDKTIKISLTFDDLKEHNVKMSDFLVNQGMVEKLFYELISELDIEDKFANTGMMTFQVRPHPKGVDLLVTEEFNMDNMPFSEDAEGLQEMMNEAMGQMGDMANMIESLQARPNFDLMDSNSDYVYFILKFNKISEAVKMSQAVIDDVEESELFEFDGKFYLTILDNQKRKGAREVSILRTRMLEYGASSDFSRETLLEHGVSIFREHALENLQRI</sequence>
<dbReference type="EMBL" id="BLLI01000058">
    <property type="protein sequence ID" value="GFH43121.1"/>
    <property type="molecule type" value="Genomic_DNA"/>
</dbReference>
<dbReference type="Pfam" id="PF05389">
    <property type="entry name" value="MecA"/>
    <property type="match status" value="1"/>
</dbReference>
<dbReference type="PANTHER" id="PTHR39161:SF1">
    <property type="entry name" value="ADAPTER PROTEIN MECA 1"/>
    <property type="match status" value="1"/>
</dbReference>
<gene>
    <name evidence="2" type="primary">mecA</name>
    <name evidence="2" type="ORF">Hs30E_16720</name>
</gene>
<proteinExistence type="inferred from homology"/>
<dbReference type="PANTHER" id="PTHR39161">
    <property type="entry name" value="ADAPTER PROTEIN MECA"/>
    <property type="match status" value="1"/>
</dbReference>
<comment type="similarity">
    <text evidence="1">Belongs to the MecA family.</text>
</comment>
<protein>
    <submittedName>
        <fullName evidence="2">Adapter protein MecA</fullName>
    </submittedName>
</protein>
<dbReference type="RefSeq" id="WP_172209560.1">
    <property type="nucleotide sequence ID" value="NZ_BLLI01000058.1"/>
</dbReference>
<dbReference type="AlphaFoldDB" id="A0A6A0BFS2"/>
<evidence type="ECO:0000256" key="1">
    <source>
        <dbReference type="ARBA" id="ARBA00005397"/>
    </source>
</evidence>
<reference evidence="2 3" key="1">
    <citation type="submission" date="2020-02" db="EMBL/GenBank/DDBJ databases">
        <title>Draft genome sequence of Lactococcus sp. Hs30E4-3.</title>
        <authorList>
            <person name="Noda S."/>
            <person name="Yuki M."/>
            <person name="Ohkuma M."/>
        </authorList>
    </citation>
    <scope>NUCLEOTIDE SEQUENCE [LARGE SCALE GENOMIC DNA]</scope>
    <source>
        <strain evidence="2 3">Hs30E4-3</strain>
    </source>
</reference>
<dbReference type="Proteomes" id="UP000480303">
    <property type="component" value="Unassembled WGS sequence"/>
</dbReference>
<evidence type="ECO:0000313" key="3">
    <source>
        <dbReference type="Proteomes" id="UP000480303"/>
    </source>
</evidence>
<dbReference type="Gene3D" id="3.30.70.1950">
    <property type="match status" value="1"/>
</dbReference>
<dbReference type="InterPro" id="IPR008681">
    <property type="entry name" value="Neg-reg_MecA"/>
</dbReference>
<dbReference type="InterPro" id="IPR038471">
    <property type="entry name" value="MecA_C_sf"/>
</dbReference>
<comment type="caution">
    <text evidence="2">The sequence shown here is derived from an EMBL/GenBank/DDBJ whole genome shotgun (WGS) entry which is preliminary data.</text>
</comment>